<keyword evidence="4 8" id="KW-0812">Transmembrane</keyword>
<reference evidence="10 11" key="1">
    <citation type="submission" date="2013-07" db="EMBL/GenBank/DDBJ databases">
        <authorList>
            <consortium name="DOE Joint Genome Institute"/>
            <person name="Reeve W."/>
            <person name="Huntemann M."/>
            <person name="Han J."/>
            <person name="Chen A."/>
            <person name="Kyrpides N."/>
            <person name="Mavromatis K."/>
            <person name="Markowitz V."/>
            <person name="Palaniappan K."/>
            <person name="Ivanova N."/>
            <person name="Schaumberg A."/>
            <person name="Pati A."/>
            <person name="Liolios K."/>
            <person name="Nordberg H.P."/>
            <person name="Cantor M.N."/>
            <person name="Hua S.X."/>
            <person name="Woyke T."/>
        </authorList>
    </citation>
    <scope>NUCLEOTIDE SEQUENCE [LARGE SCALE GENOMIC DNA]</scope>
    <source>
        <strain evidence="10 11">DSM 43889</strain>
    </source>
</reference>
<name>A0ABT1JIK3_ACTCY</name>
<dbReference type="EMBL" id="AUBJ02000001">
    <property type="protein sequence ID" value="MCP2332340.1"/>
    <property type="molecule type" value="Genomic_DNA"/>
</dbReference>
<evidence type="ECO:0000313" key="11">
    <source>
        <dbReference type="Proteomes" id="UP000791080"/>
    </source>
</evidence>
<sequence>MSATTPSEAAPLAKPAAPTGKDGRRRNYSIDFMRVVLFSCVVMVHAVGTINYGPDIDRQMAGLSMLMHYTRYGFVFITVFVLFLGYYHRDTKATTFWRRRFGLVVLPYLLWSIIYSVWEPLVRSADPWPGWQAVAYDTVLQIVKGDAKYHLYFLLISMQIYLLFPALRWLVRKTTGHHGKLLCGAIAIQLAAMLWVTVLPGPQHPALVLLHQHVWKLFPMYVLFAAMGALAAVHFDRAHSWVTRNWVLMLPVILLGFGISTGVYLYRSGQGVAPHLAASAQHPSMLAWAVVSIIALYLVASAWNERRGDGRGLVGRAVDLGAIRAFGVYAAHPILIDVLHRVGFGSWLFETFPNSTLVRSSLLVLATFAITLVVVEVLLRSPLSKLLVARPRQPIRKRQEPEPARG</sequence>
<keyword evidence="6 8" id="KW-0472">Membrane</keyword>
<dbReference type="RefSeq" id="WP_155886022.1">
    <property type="nucleotide sequence ID" value="NZ_AUBJ02000001.1"/>
</dbReference>
<reference evidence="10 11" key="2">
    <citation type="submission" date="2022-06" db="EMBL/GenBank/DDBJ databases">
        <title>Genomic Encyclopedia of Type Strains, Phase I: the one thousand microbial genomes (KMG-I) project.</title>
        <authorList>
            <person name="Kyrpides N."/>
        </authorList>
    </citation>
    <scope>NUCLEOTIDE SEQUENCE [LARGE SCALE GENOMIC DNA]</scope>
    <source>
        <strain evidence="10 11">DSM 43889</strain>
    </source>
</reference>
<gene>
    <name evidence="10" type="ORF">G443_002610</name>
</gene>
<feature type="transmembrane region" description="Helical" evidence="8">
    <location>
        <begin position="247"/>
        <end position="266"/>
    </location>
</feature>
<evidence type="ECO:0000256" key="1">
    <source>
        <dbReference type="ARBA" id="ARBA00004651"/>
    </source>
</evidence>
<dbReference type="PANTHER" id="PTHR40074:SF2">
    <property type="entry name" value="O-ACETYLTRANSFERASE WECH"/>
    <property type="match status" value="1"/>
</dbReference>
<dbReference type="Pfam" id="PF01757">
    <property type="entry name" value="Acyl_transf_3"/>
    <property type="match status" value="1"/>
</dbReference>
<organism evidence="10 11">
    <name type="scientific">Actinoalloteichus caeruleus DSM 43889</name>
    <dbReference type="NCBI Taxonomy" id="1120930"/>
    <lineage>
        <taxon>Bacteria</taxon>
        <taxon>Bacillati</taxon>
        <taxon>Actinomycetota</taxon>
        <taxon>Actinomycetes</taxon>
        <taxon>Pseudonocardiales</taxon>
        <taxon>Pseudonocardiaceae</taxon>
        <taxon>Actinoalloteichus</taxon>
        <taxon>Actinoalloteichus cyanogriseus</taxon>
    </lineage>
</organism>
<keyword evidence="5 8" id="KW-1133">Transmembrane helix</keyword>
<feature type="transmembrane region" description="Helical" evidence="8">
    <location>
        <begin position="218"/>
        <end position="235"/>
    </location>
</feature>
<dbReference type="PANTHER" id="PTHR40074">
    <property type="entry name" value="O-ACETYLTRANSFERASE WECH"/>
    <property type="match status" value="1"/>
</dbReference>
<proteinExistence type="inferred from homology"/>
<feature type="transmembrane region" description="Helical" evidence="8">
    <location>
        <begin position="181"/>
        <end position="198"/>
    </location>
</feature>
<evidence type="ECO:0000259" key="9">
    <source>
        <dbReference type="Pfam" id="PF01757"/>
    </source>
</evidence>
<feature type="transmembrane region" description="Helical" evidence="8">
    <location>
        <begin position="72"/>
        <end position="89"/>
    </location>
</feature>
<evidence type="ECO:0000256" key="2">
    <source>
        <dbReference type="ARBA" id="ARBA00007400"/>
    </source>
</evidence>
<feature type="transmembrane region" description="Helical" evidence="8">
    <location>
        <begin position="356"/>
        <end position="379"/>
    </location>
</feature>
<comment type="subcellular location">
    <subcellularLocation>
        <location evidence="1">Cell membrane</location>
        <topology evidence="1">Multi-pass membrane protein</topology>
    </subcellularLocation>
</comment>
<keyword evidence="11" id="KW-1185">Reference proteome</keyword>
<evidence type="ECO:0000256" key="8">
    <source>
        <dbReference type="SAM" id="Phobius"/>
    </source>
</evidence>
<feature type="domain" description="Acyltransferase 3" evidence="9">
    <location>
        <begin position="27"/>
        <end position="374"/>
    </location>
</feature>
<feature type="transmembrane region" description="Helical" evidence="8">
    <location>
        <begin position="101"/>
        <end position="118"/>
    </location>
</feature>
<evidence type="ECO:0000256" key="7">
    <source>
        <dbReference type="SAM" id="MobiDB-lite"/>
    </source>
</evidence>
<feature type="transmembrane region" description="Helical" evidence="8">
    <location>
        <begin position="32"/>
        <end position="52"/>
    </location>
</feature>
<feature type="transmembrane region" description="Helical" evidence="8">
    <location>
        <begin position="317"/>
        <end position="336"/>
    </location>
</feature>
<dbReference type="Proteomes" id="UP000791080">
    <property type="component" value="Unassembled WGS sequence"/>
</dbReference>
<feature type="transmembrane region" description="Helical" evidence="8">
    <location>
        <begin position="149"/>
        <end position="169"/>
    </location>
</feature>
<comment type="caution">
    <text evidence="10">The sequence shown here is derived from an EMBL/GenBank/DDBJ whole genome shotgun (WGS) entry which is preliminary data.</text>
</comment>
<protein>
    <submittedName>
        <fullName evidence="10">Surface polysaccharide O-acyltransferase, integral membrane enzyme</fullName>
    </submittedName>
</protein>
<evidence type="ECO:0000256" key="3">
    <source>
        <dbReference type="ARBA" id="ARBA00022475"/>
    </source>
</evidence>
<evidence type="ECO:0000256" key="4">
    <source>
        <dbReference type="ARBA" id="ARBA00022692"/>
    </source>
</evidence>
<keyword evidence="3" id="KW-1003">Cell membrane</keyword>
<dbReference type="InterPro" id="IPR002656">
    <property type="entry name" value="Acyl_transf_3_dom"/>
</dbReference>
<feature type="region of interest" description="Disordered" evidence="7">
    <location>
        <begin position="1"/>
        <end position="21"/>
    </location>
</feature>
<evidence type="ECO:0000256" key="5">
    <source>
        <dbReference type="ARBA" id="ARBA00022989"/>
    </source>
</evidence>
<feature type="transmembrane region" description="Helical" evidence="8">
    <location>
        <begin position="286"/>
        <end position="305"/>
    </location>
</feature>
<evidence type="ECO:0000256" key="6">
    <source>
        <dbReference type="ARBA" id="ARBA00023136"/>
    </source>
</evidence>
<comment type="similarity">
    <text evidence="2">Belongs to the acyltransferase 3 family.</text>
</comment>
<accession>A0ABT1JIK3</accession>
<evidence type="ECO:0000313" key="10">
    <source>
        <dbReference type="EMBL" id="MCP2332340.1"/>
    </source>
</evidence>